<dbReference type="InterPro" id="IPR018062">
    <property type="entry name" value="HTH_AraC-typ_CS"/>
</dbReference>
<dbReference type="Gene3D" id="1.10.10.60">
    <property type="entry name" value="Homeodomain-like"/>
    <property type="match status" value="1"/>
</dbReference>
<dbReference type="PANTHER" id="PTHR43280">
    <property type="entry name" value="ARAC-FAMILY TRANSCRIPTIONAL REGULATOR"/>
    <property type="match status" value="1"/>
</dbReference>
<evidence type="ECO:0000313" key="5">
    <source>
        <dbReference type="EMBL" id="EFA8786841.1"/>
    </source>
</evidence>
<dbReference type="Pfam" id="PF12833">
    <property type="entry name" value="HTH_18"/>
    <property type="match status" value="1"/>
</dbReference>
<dbReference type="PANTHER" id="PTHR43280:SF33">
    <property type="entry name" value="HTH-TYPE TRANSCRIPTIONAL REGULATOR APPY-RELATED"/>
    <property type="match status" value="1"/>
</dbReference>
<dbReference type="EMBL" id="AASCBU010000036">
    <property type="protein sequence ID" value="EFA8786841.1"/>
    <property type="molecule type" value="Genomic_DNA"/>
</dbReference>
<dbReference type="PRINTS" id="PR00032">
    <property type="entry name" value="HTHARAC"/>
</dbReference>
<sequence>MLIPHLESDQIKINNVRVHKYTILYTSNCIMDIDISGKTFFCDRNKFVFLERGVNLSVRIKKTDIAQKPYFVIRLHEDILFCLKNVMVNIYGLSPEAHERTSESKVLICDEDKSSRELFEEIQKKDFSLNIVPELLYFISKQQSRRKIVESIYISSVTFFSDKIRSAIEKDLSKKWKLNIIADEFNVSEITIRKRLEIENISFNQILVQARMTRAAILILENSYQIAQISNMVGISSTSYFIRLFNKHFGVTPKQFVSYFRG</sequence>
<organism evidence="5 6">
    <name type="scientific">Escherichia coli</name>
    <dbReference type="NCBI Taxonomy" id="562"/>
    <lineage>
        <taxon>Bacteria</taxon>
        <taxon>Pseudomonadati</taxon>
        <taxon>Pseudomonadota</taxon>
        <taxon>Gammaproteobacteria</taxon>
        <taxon>Enterobacterales</taxon>
        <taxon>Enterobacteriaceae</taxon>
        <taxon>Escherichia</taxon>
    </lineage>
</organism>
<accession>A0A8S7B8F6</accession>
<protein>
    <submittedName>
        <fullName evidence="5">Helix-turn-helix transcriptional regulator</fullName>
    </submittedName>
</protein>
<dbReference type="InterPro" id="IPR020449">
    <property type="entry name" value="Tscrpt_reg_AraC-type_HTH"/>
</dbReference>
<evidence type="ECO:0000259" key="4">
    <source>
        <dbReference type="PROSITE" id="PS01124"/>
    </source>
</evidence>
<keyword evidence="2" id="KW-0238">DNA-binding</keyword>
<comment type="caution">
    <text evidence="5">The sequence shown here is derived from an EMBL/GenBank/DDBJ whole genome shotgun (WGS) entry which is preliminary data.</text>
</comment>
<dbReference type="SMART" id="SM00342">
    <property type="entry name" value="HTH_ARAC"/>
    <property type="match status" value="1"/>
</dbReference>
<dbReference type="Proteomes" id="UP000567387">
    <property type="component" value="Unassembled WGS sequence"/>
</dbReference>
<dbReference type="PROSITE" id="PS01124">
    <property type="entry name" value="HTH_ARAC_FAMILY_2"/>
    <property type="match status" value="1"/>
</dbReference>
<feature type="domain" description="HTH araC/xylS-type" evidence="4">
    <location>
        <begin position="162"/>
        <end position="259"/>
    </location>
</feature>
<dbReference type="GO" id="GO:0043565">
    <property type="term" value="F:sequence-specific DNA binding"/>
    <property type="evidence" value="ECO:0007669"/>
    <property type="project" value="InterPro"/>
</dbReference>
<keyword evidence="3" id="KW-0804">Transcription</keyword>
<dbReference type="PROSITE" id="PS00041">
    <property type="entry name" value="HTH_ARAC_FAMILY_1"/>
    <property type="match status" value="1"/>
</dbReference>
<dbReference type="InterPro" id="IPR009057">
    <property type="entry name" value="Homeodomain-like_sf"/>
</dbReference>
<dbReference type="InterPro" id="IPR018060">
    <property type="entry name" value="HTH_AraC"/>
</dbReference>
<keyword evidence="1" id="KW-0805">Transcription regulation</keyword>
<proteinExistence type="predicted"/>
<dbReference type="SUPFAM" id="SSF46689">
    <property type="entry name" value="Homeodomain-like"/>
    <property type="match status" value="1"/>
</dbReference>
<name>A0A8S7B8F6_ECOLX</name>
<evidence type="ECO:0000256" key="2">
    <source>
        <dbReference type="ARBA" id="ARBA00023125"/>
    </source>
</evidence>
<gene>
    <name evidence="5" type="ORF">C2R31_004784</name>
</gene>
<evidence type="ECO:0000256" key="1">
    <source>
        <dbReference type="ARBA" id="ARBA00023015"/>
    </source>
</evidence>
<dbReference type="GO" id="GO:0003700">
    <property type="term" value="F:DNA-binding transcription factor activity"/>
    <property type="evidence" value="ECO:0007669"/>
    <property type="project" value="InterPro"/>
</dbReference>
<reference evidence="5 6" key="1">
    <citation type="submission" date="2018-08" db="EMBL/GenBank/DDBJ databases">
        <authorList>
            <consortium name="PulseNet: The National Subtyping Network for Foodborne Disease Surveillance"/>
            <person name="Tarr C.L."/>
            <person name="Trees E."/>
            <person name="Katz L.S."/>
            <person name="Carleton-Romer H.A."/>
            <person name="Stroika S."/>
            <person name="Kucerova Z."/>
            <person name="Roache K.F."/>
            <person name="Sabol A.L."/>
            <person name="Besser J."/>
            <person name="Gerner-Smidt P."/>
        </authorList>
    </citation>
    <scope>NUCLEOTIDE SEQUENCE [LARGE SCALE GENOMIC DNA]</scope>
    <source>
        <strain evidence="5 6">PNUSAE011918</strain>
    </source>
</reference>
<evidence type="ECO:0000256" key="3">
    <source>
        <dbReference type="ARBA" id="ARBA00023163"/>
    </source>
</evidence>
<evidence type="ECO:0000313" key="6">
    <source>
        <dbReference type="Proteomes" id="UP000567387"/>
    </source>
</evidence>
<dbReference type="AlphaFoldDB" id="A0A8S7B8F6"/>